<evidence type="ECO:0000259" key="7">
    <source>
        <dbReference type="PROSITE" id="PS50113"/>
    </source>
</evidence>
<keyword evidence="9" id="KW-1185">Reference proteome</keyword>
<dbReference type="OrthoDB" id="5496380at2"/>
<gene>
    <name evidence="8" type="ORF">AUC71_07700</name>
</gene>
<reference evidence="8 9" key="1">
    <citation type="journal article" date="2016" name="Environ. Microbiol.">
        <title>New Methyloceanibacter diversity from North Sea sediments includes methanotroph containing solely the soluble methane monooxygenase.</title>
        <authorList>
            <person name="Vekeman B."/>
            <person name="Kerckhof F.M."/>
            <person name="Cremers G."/>
            <person name="de Vos P."/>
            <person name="Vandamme P."/>
            <person name="Boon N."/>
            <person name="Op den Camp H.J."/>
            <person name="Heylen K."/>
        </authorList>
    </citation>
    <scope>NUCLEOTIDE SEQUENCE [LARGE SCALE GENOMIC DNA]</scope>
    <source>
        <strain evidence="8 9">R-67177</strain>
    </source>
</reference>
<name>A0A1E3WD87_9HYPH</name>
<dbReference type="GO" id="GO:0004673">
    <property type="term" value="F:protein histidine kinase activity"/>
    <property type="evidence" value="ECO:0007669"/>
    <property type="project" value="UniProtKB-EC"/>
</dbReference>
<feature type="domain" description="PAC" evidence="7">
    <location>
        <begin position="137"/>
        <end position="189"/>
    </location>
</feature>
<dbReference type="PROSITE" id="PS50112">
    <property type="entry name" value="PAS"/>
    <property type="match status" value="1"/>
</dbReference>
<dbReference type="InterPro" id="IPR001610">
    <property type="entry name" value="PAC"/>
</dbReference>
<dbReference type="EMBL" id="LPWD01000050">
    <property type="protein sequence ID" value="ODS03783.1"/>
    <property type="molecule type" value="Genomic_DNA"/>
</dbReference>
<dbReference type="AlphaFoldDB" id="A0A1E3WD87"/>
<dbReference type="CDD" id="cd00130">
    <property type="entry name" value="PAS"/>
    <property type="match status" value="1"/>
</dbReference>
<dbReference type="SMART" id="SM00091">
    <property type="entry name" value="PAS"/>
    <property type="match status" value="1"/>
</dbReference>
<dbReference type="InterPro" id="IPR013655">
    <property type="entry name" value="PAS_fold_3"/>
</dbReference>
<dbReference type="PANTHER" id="PTHR43304:SF1">
    <property type="entry name" value="PAC DOMAIN-CONTAINING PROTEIN"/>
    <property type="match status" value="1"/>
</dbReference>
<dbReference type="PANTHER" id="PTHR43304">
    <property type="entry name" value="PHYTOCHROME-LIKE PROTEIN CPH1"/>
    <property type="match status" value="1"/>
</dbReference>
<evidence type="ECO:0000256" key="2">
    <source>
        <dbReference type="ARBA" id="ARBA00012438"/>
    </source>
</evidence>
<organism evidence="8 9">
    <name type="scientific">Methyloceanibacter marginalis</name>
    <dbReference type="NCBI Taxonomy" id="1774971"/>
    <lineage>
        <taxon>Bacteria</taxon>
        <taxon>Pseudomonadati</taxon>
        <taxon>Pseudomonadota</taxon>
        <taxon>Alphaproteobacteria</taxon>
        <taxon>Hyphomicrobiales</taxon>
        <taxon>Hyphomicrobiaceae</taxon>
        <taxon>Methyloceanibacter</taxon>
    </lineage>
</organism>
<evidence type="ECO:0000256" key="5">
    <source>
        <dbReference type="ARBA" id="ARBA00022777"/>
    </source>
</evidence>
<proteinExistence type="predicted"/>
<accession>A0A1E3WD87</accession>
<keyword evidence="4" id="KW-0808">Transferase</keyword>
<keyword evidence="3" id="KW-0597">Phosphoprotein</keyword>
<dbReference type="InterPro" id="IPR052162">
    <property type="entry name" value="Sensor_kinase/Photoreceptor"/>
</dbReference>
<sequence length="218" mass="24220">MSAARKQAETVAAKVMRLLGAAPGGADVEALTLLIDQALSQAAQAQEKRDLERIAEVQASAHAHLGQLLNASPAVIYCRAASGHYKPTFVSDSVTKLFGCSPRDYLGDPYFWRNRVHPDDVARIDAWVDRMFDQDRGSIEYRVRREDGTYMWLHDRQQLVRDDKGEPVEIVGSWTDVTERREAEQAGAEARAQLDVLLGAVPVVVYSFAATGDYKQLM</sequence>
<evidence type="ECO:0000256" key="3">
    <source>
        <dbReference type="ARBA" id="ARBA00022553"/>
    </source>
</evidence>
<feature type="domain" description="PAS" evidence="6">
    <location>
        <begin position="61"/>
        <end position="135"/>
    </location>
</feature>
<dbReference type="NCBIfam" id="TIGR00229">
    <property type="entry name" value="sensory_box"/>
    <property type="match status" value="1"/>
</dbReference>
<comment type="catalytic activity">
    <reaction evidence="1">
        <text>ATP + protein L-histidine = ADP + protein N-phospho-L-histidine.</text>
        <dbReference type="EC" id="2.7.13.3"/>
    </reaction>
</comment>
<dbReference type="EC" id="2.7.13.3" evidence="2"/>
<dbReference type="Pfam" id="PF08447">
    <property type="entry name" value="PAS_3"/>
    <property type="match status" value="1"/>
</dbReference>
<dbReference type="RefSeq" id="WP_069623013.1">
    <property type="nucleotide sequence ID" value="NZ_LPWD01000050.1"/>
</dbReference>
<evidence type="ECO:0000256" key="1">
    <source>
        <dbReference type="ARBA" id="ARBA00000085"/>
    </source>
</evidence>
<dbReference type="InterPro" id="IPR000014">
    <property type="entry name" value="PAS"/>
</dbReference>
<evidence type="ECO:0000313" key="9">
    <source>
        <dbReference type="Proteomes" id="UP000095042"/>
    </source>
</evidence>
<dbReference type="InterPro" id="IPR000700">
    <property type="entry name" value="PAS-assoc_C"/>
</dbReference>
<evidence type="ECO:0000259" key="6">
    <source>
        <dbReference type="PROSITE" id="PS50112"/>
    </source>
</evidence>
<dbReference type="Proteomes" id="UP000095042">
    <property type="component" value="Unassembled WGS sequence"/>
</dbReference>
<evidence type="ECO:0000256" key="4">
    <source>
        <dbReference type="ARBA" id="ARBA00022679"/>
    </source>
</evidence>
<comment type="caution">
    <text evidence="8">The sequence shown here is derived from an EMBL/GenBank/DDBJ whole genome shotgun (WGS) entry which is preliminary data.</text>
</comment>
<keyword evidence="5" id="KW-0418">Kinase</keyword>
<dbReference type="InterPro" id="IPR035965">
    <property type="entry name" value="PAS-like_dom_sf"/>
</dbReference>
<evidence type="ECO:0000313" key="8">
    <source>
        <dbReference type="EMBL" id="ODS03783.1"/>
    </source>
</evidence>
<dbReference type="SUPFAM" id="SSF55785">
    <property type="entry name" value="PYP-like sensor domain (PAS domain)"/>
    <property type="match status" value="1"/>
</dbReference>
<protein>
    <recommendedName>
        <fullName evidence="2">histidine kinase</fullName>
        <ecNumber evidence="2">2.7.13.3</ecNumber>
    </recommendedName>
</protein>
<dbReference type="Gene3D" id="3.30.450.20">
    <property type="entry name" value="PAS domain"/>
    <property type="match status" value="1"/>
</dbReference>
<dbReference type="SMART" id="SM00086">
    <property type="entry name" value="PAC"/>
    <property type="match status" value="1"/>
</dbReference>
<dbReference type="PROSITE" id="PS50113">
    <property type="entry name" value="PAC"/>
    <property type="match status" value="1"/>
</dbReference>